<protein>
    <submittedName>
        <fullName evidence="5">Metal-binding protein ZinT</fullName>
    </submittedName>
</protein>
<accession>A0A2G5NSB2</accession>
<evidence type="ECO:0000313" key="5">
    <source>
        <dbReference type="EMBL" id="RAI82726.1"/>
    </source>
</evidence>
<keyword evidence="1" id="KW-0732">Signal</keyword>
<reference evidence="5 6" key="1">
    <citation type="journal article" date="2018" name="Front. Microbiol.">
        <title>Description and Comparative Genomics of Macrococcus caseolyticus subsp. hominis subsp. nov., Macrococcus goetzii sp. nov., Macrococcus epidermidis sp. nov., and Macrococcus bohemicus sp. nov., Novel Macrococci From Human Clinical Material With Virulence Potential and Suspected Uptake of Foreign DNA by Natural Transformation.</title>
        <authorList>
            <person name="Maslanova I."/>
            <person name="Wertheimer Z."/>
            <person name="Sedlacek I."/>
            <person name="Svec P."/>
            <person name="Indrakova A."/>
            <person name="Kovarovic V."/>
            <person name="Schumann P."/>
            <person name="Sproer C."/>
            <person name="Kralova S."/>
            <person name="Sedo O."/>
            <person name="Kristofova L."/>
            <person name="Vrbovska V."/>
            <person name="Fuzik T."/>
            <person name="Petras P."/>
            <person name="Zdrahal Z."/>
            <person name="Ruzickova V."/>
            <person name="Doskar J."/>
            <person name="Pantucek R."/>
        </authorList>
    </citation>
    <scope>NUCLEOTIDE SEQUENCE [LARGE SCALE GENOMIC DNA]</scope>
    <source>
        <strain evidence="5 6">CCM 4927</strain>
    </source>
</reference>
<evidence type="ECO:0000259" key="4">
    <source>
        <dbReference type="Pfam" id="PF09223"/>
    </source>
</evidence>
<comment type="caution">
    <text evidence="5">The sequence shown here is derived from an EMBL/GenBank/DDBJ whole genome shotgun (WGS) entry which is preliminary data.</text>
</comment>
<name>A0A2G5NSB2_9STAP</name>
<keyword evidence="2" id="KW-0862">Zinc</keyword>
<dbReference type="PROSITE" id="PS51257">
    <property type="entry name" value="PROKAR_LIPOPROTEIN"/>
    <property type="match status" value="1"/>
</dbReference>
<dbReference type="GO" id="GO:0008270">
    <property type="term" value="F:zinc ion binding"/>
    <property type="evidence" value="ECO:0007669"/>
    <property type="project" value="InterPro"/>
</dbReference>
<feature type="compositionally biased region" description="Basic and acidic residues" evidence="3">
    <location>
        <begin position="27"/>
        <end position="71"/>
    </location>
</feature>
<feature type="region of interest" description="Disordered" evidence="3">
    <location>
        <begin position="27"/>
        <end position="77"/>
    </location>
</feature>
<dbReference type="Proteomes" id="UP000229523">
    <property type="component" value="Unassembled WGS sequence"/>
</dbReference>
<evidence type="ECO:0000313" key="6">
    <source>
        <dbReference type="Proteomes" id="UP000229523"/>
    </source>
</evidence>
<sequence length="260" mass="29875">MKQSMLKGLGILSLGVLLVGCQDANTENDKEQAHKTETTSKATNEKTTSKEHVHEHEHEHEESEHAHDHGHSHGGHAMTKEEENIYKGIFKDDQVKDRPLTDWEGDWQSVYPYLKDGTLDDVFKHKAEEDDSKSAKEYKAYYTKGYKTDVTRINIGEKAISFYKGKEKSTAEYTYDGKEILTYEAGNRGVRFIFKKVSGDEAAPKFIQFSDHIIAPEKALHYHIYMGNDRAQLLKEMDNWPTYYPSDLKGEEVKEEMLAH</sequence>
<dbReference type="SUPFAM" id="SSF50814">
    <property type="entry name" value="Lipocalins"/>
    <property type="match status" value="1"/>
</dbReference>
<evidence type="ECO:0000256" key="1">
    <source>
        <dbReference type="ARBA" id="ARBA00022729"/>
    </source>
</evidence>
<dbReference type="InterPro" id="IPR012674">
    <property type="entry name" value="Calycin"/>
</dbReference>
<dbReference type="RefSeq" id="WP_099577870.1">
    <property type="nucleotide sequence ID" value="NZ_MJBI02000001.1"/>
</dbReference>
<dbReference type="EMBL" id="MJBI02000001">
    <property type="protein sequence ID" value="RAI82726.1"/>
    <property type="molecule type" value="Genomic_DNA"/>
</dbReference>
<organism evidence="5 6">
    <name type="scientific">Macrococcoides goetzii</name>
    <dbReference type="NCBI Taxonomy" id="1891097"/>
    <lineage>
        <taxon>Bacteria</taxon>
        <taxon>Bacillati</taxon>
        <taxon>Bacillota</taxon>
        <taxon>Bacilli</taxon>
        <taxon>Bacillales</taxon>
        <taxon>Staphylococcaceae</taxon>
        <taxon>Macrococcoides</taxon>
    </lineage>
</organism>
<evidence type="ECO:0000256" key="2">
    <source>
        <dbReference type="ARBA" id="ARBA00022833"/>
    </source>
</evidence>
<proteinExistence type="predicted"/>
<evidence type="ECO:0000256" key="3">
    <source>
        <dbReference type="SAM" id="MobiDB-lite"/>
    </source>
</evidence>
<keyword evidence="6" id="KW-1185">Reference proteome</keyword>
<dbReference type="Pfam" id="PF09223">
    <property type="entry name" value="ZinT"/>
    <property type="match status" value="1"/>
</dbReference>
<dbReference type="AlphaFoldDB" id="A0A2G5NSB2"/>
<dbReference type="InterPro" id="IPR015304">
    <property type="entry name" value="ZinT_dom"/>
</dbReference>
<gene>
    <name evidence="5" type="ORF">BFS35_003305</name>
</gene>
<feature type="domain" description="ZinT" evidence="4">
    <location>
        <begin position="82"/>
        <end position="260"/>
    </location>
</feature>
<dbReference type="Gene3D" id="2.40.128.20">
    <property type="match status" value="1"/>
</dbReference>